<evidence type="ECO:0000256" key="1">
    <source>
        <dbReference type="ARBA" id="ARBA00022741"/>
    </source>
</evidence>
<dbReference type="InterPro" id="IPR025943">
    <property type="entry name" value="Sigma_54_int_dom_ATP-bd_2"/>
</dbReference>
<dbReference type="GeneID" id="93361615"/>
<dbReference type="Pfam" id="PF02954">
    <property type="entry name" value="HTH_8"/>
    <property type="match status" value="1"/>
</dbReference>
<accession>A0A0A2R8Y5</accession>
<dbReference type="InterPro" id="IPR002078">
    <property type="entry name" value="Sigma_54_int"/>
</dbReference>
<dbReference type="PANTHER" id="PTHR32071:SF117">
    <property type="entry name" value="PTS-DEPENDENT DIHYDROXYACETONE KINASE OPERON REGULATORY PROTEIN-RELATED"/>
    <property type="match status" value="1"/>
</dbReference>
<keyword evidence="2" id="KW-0067">ATP-binding</keyword>
<keyword evidence="5" id="KW-0804">Transcription</keyword>
<comment type="caution">
    <text evidence="7">The sequence shown here is derived from an EMBL/GenBank/DDBJ whole genome shotgun (WGS) entry which is preliminary data.</text>
</comment>
<dbReference type="GO" id="GO:0043565">
    <property type="term" value="F:sequence-specific DNA binding"/>
    <property type="evidence" value="ECO:0007669"/>
    <property type="project" value="InterPro"/>
</dbReference>
<dbReference type="PANTHER" id="PTHR32071">
    <property type="entry name" value="TRANSCRIPTIONAL REGULATORY PROTEIN"/>
    <property type="match status" value="1"/>
</dbReference>
<dbReference type="OrthoDB" id="9804019at2"/>
<name>A0A0A2R8Y5_MORMO</name>
<dbReference type="InterPro" id="IPR025944">
    <property type="entry name" value="Sigma_54_int_dom_CS"/>
</dbReference>
<evidence type="ECO:0000256" key="3">
    <source>
        <dbReference type="ARBA" id="ARBA00023015"/>
    </source>
</evidence>
<reference evidence="8" key="2">
    <citation type="submission" date="2023-02" db="EMBL/GenBank/DDBJ databases">
        <title>Detection, antimicrobial susceptibility and genomic characterization of NDM-producing species of Morganellaceae, Yersiniaceae, and Enterobacteriaceae other than Klebsiella.</title>
        <authorList>
            <person name="Camargo C.H."/>
            <person name="Sacchi C.T."/>
            <person name="Campos K.R."/>
        </authorList>
    </citation>
    <scope>NUCLEOTIDE SEQUENCE</scope>
    <source>
        <strain evidence="8">1189_21</strain>
    </source>
</reference>
<dbReference type="PROSITE" id="PS00676">
    <property type="entry name" value="SIGMA54_INTERACT_2"/>
    <property type="match status" value="1"/>
</dbReference>
<dbReference type="GO" id="GO:0006355">
    <property type="term" value="P:regulation of DNA-templated transcription"/>
    <property type="evidence" value="ECO:0007669"/>
    <property type="project" value="InterPro"/>
</dbReference>
<sequence>MITEKSPSVLMQIQPTIVHFSKMLASVLQLDVEIVDDKLTRIAGTGLFNQHLGHRLTNNSQLLRYVLDTKKEKIVTHSCFDPLCLNCADKDNCKEKAFIGTPIIFQDRCIGVISLVAVTSEQQERIRDNIHDFSDYVQHISNIFVAKLLDEQEGRNAAQKVLLSLIEFMDQGVLILDEANHLKFANPHALKILNVPHEKISGKTIAIRPLTYFKSLNRGHLQHIVSWEGESNIIIGQLHVVNGCQMFLMAFHQSHAAIDMNEVRRDENGLLIEHLVGESEPIRQLKHLISRVAPSPSSILVTGESGTGKEVVARAIHKLSNRSEKPFIAINCAAIPEQLLESELFGYVKGAFTGASANGKQGLIQAADKGTLFLDEIGDMPLIVQAKLLRAIESREVQPIGSSRTIPVDIRIVSATNQNLEQFVSEGKFREDLYYRLNVIPIALPPLRERHGDVELLVHHFLNVHTRRLGLVYPGISDEVMAVINAWPWPGNLRELSNLVEYLVNVVPPGEVIDISLLPPNFARHAAQMISGTAAPVQNTGDIHRSEITIPVRSVPAAAADEDPALHGETMLEEMEKQMIREALQRYDNKRQAAEELGIGIATLYRKIKKYELSAG</sequence>
<dbReference type="PROSITE" id="PS00675">
    <property type="entry name" value="SIGMA54_INTERACT_1"/>
    <property type="match status" value="1"/>
</dbReference>
<dbReference type="Gene3D" id="1.10.8.60">
    <property type="match status" value="1"/>
</dbReference>
<gene>
    <name evidence="7" type="ORF">CYG68_01145</name>
    <name evidence="8" type="ORF">OSC06_05720</name>
</gene>
<dbReference type="Proteomes" id="UP001182247">
    <property type="component" value="Unassembled WGS sequence"/>
</dbReference>
<evidence type="ECO:0000313" key="7">
    <source>
        <dbReference type="EMBL" id="MBE8611036.1"/>
    </source>
</evidence>
<keyword evidence="1" id="KW-0547">Nucleotide-binding</keyword>
<dbReference type="EMBL" id="JAPKIY010000009">
    <property type="protein sequence ID" value="MDS0897463.1"/>
    <property type="molecule type" value="Genomic_DNA"/>
</dbReference>
<evidence type="ECO:0000259" key="6">
    <source>
        <dbReference type="PROSITE" id="PS50045"/>
    </source>
</evidence>
<protein>
    <submittedName>
        <fullName evidence="8">Sigma 54-interacting transcriptional regulator</fullName>
    </submittedName>
    <submittedName>
        <fullName evidence="7">Sigma-54-dependent Fis family transcriptional regulator</fullName>
    </submittedName>
</protein>
<dbReference type="PROSITE" id="PS50045">
    <property type="entry name" value="SIGMA54_INTERACT_4"/>
    <property type="match status" value="1"/>
</dbReference>
<proteinExistence type="predicted"/>
<dbReference type="InterPro" id="IPR002197">
    <property type="entry name" value="HTH_Fis"/>
</dbReference>
<dbReference type="SUPFAM" id="SSF52540">
    <property type="entry name" value="P-loop containing nucleoside triphosphate hydrolases"/>
    <property type="match status" value="1"/>
</dbReference>
<dbReference type="InterPro" id="IPR009057">
    <property type="entry name" value="Homeodomain-like_sf"/>
</dbReference>
<dbReference type="InterPro" id="IPR058031">
    <property type="entry name" value="AAA_lid_NorR"/>
</dbReference>
<dbReference type="SUPFAM" id="SSF55781">
    <property type="entry name" value="GAF domain-like"/>
    <property type="match status" value="1"/>
</dbReference>
<organism evidence="7 9">
    <name type="scientific">Morganella morganii</name>
    <name type="common">Proteus morganii</name>
    <dbReference type="NCBI Taxonomy" id="582"/>
    <lineage>
        <taxon>Bacteria</taxon>
        <taxon>Pseudomonadati</taxon>
        <taxon>Pseudomonadota</taxon>
        <taxon>Gammaproteobacteria</taxon>
        <taxon>Enterobacterales</taxon>
        <taxon>Morganellaceae</taxon>
        <taxon>Morganella</taxon>
    </lineage>
</organism>
<evidence type="ECO:0000313" key="8">
    <source>
        <dbReference type="EMBL" id="MDS0897463.1"/>
    </source>
</evidence>
<keyword evidence="3" id="KW-0805">Transcription regulation</keyword>
<evidence type="ECO:0000256" key="5">
    <source>
        <dbReference type="ARBA" id="ARBA00023163"/>
    </source>
</evidence>
<dbReference type="Pfam" id="PF25601">
    <property type="entry name" value="AAA_lid_14"/>
    <property type="match status" value="1"/>
</dbReference>
<feature type="domain" description="Sigma-54 factor interaction" evidence="6">
    <location>
        <begin position="275"/>
        <end position="505"/>
    </location>
</feature>
<dbReference type="PROSITE" id="PS00688">
    <property type="entry name" value="SIGMA54_INTERACT_3"/>
    <property type="match status" value="1"/>
</dbReference>
<dbReference type="Proteomes" id="UP000650477">
    <property type="component" value="Unassembled WGS sequence"/>
</dbReference>
<dbReference type="RefSeq" id="WP_004236047.1">
    <property type="nucleotide sequence ID" value="NZ_ABGYJJ040000001.1"/>
</dbReference>
<reference evidence="7" key="1">
    <citation type="submission" date="2017-12" db="EMBL/GenBank/DDBJ databases">
        <title>Genome sequencing and analysis.</title>
        <authorList>
            <person name="Huang Y.-T."/>
        </authorList>
    </citation>
    <scope>NUCLEOTIDE SEQUENCE</scope>
    <source>
        <strain evidence="7">VGH116</strain>
    </source>
</reference>
<dbReference type="EMBL" id="PKLF01000001">
    <property type="protein sequence ID" value="MBE8611036.1"/>
    <property type="molecule type" value="Genomic_DNA"/>
</dbReference>
<dbReference type="InterPro" id="IPR000014">
    <property type="entry name" value="PAS"/>
</dbReference>
<dbReference type="InterPro" id="IPR027417">
    <property type="entry name" value="P-loop_NTPase"/>
</dbReference>
<dbReference type="InterPro" id="IPR025662">
    <property type="entry name" value="Sigma_54_int_dom_ATP-bd_1"/>
</dbReference>
<dbReference type="Pfam" id="PF00158">
    <property type="entry name" value="Sigma54_activat"/>
    <property type="match status" value="1"/>
</dbReference>
<dbReference type="Pfam" id="PF13188">
    <property type="entry name" value="PAS_8"/>
    <property type="match status" value="1"/>
</dbReference>
<dbReference type="SUPFAM" id="SSF46689">
    <property type="entry name" value="Homeodomain-like"/>
    <property type="match status" value="1"/>
</dbReference>
<evidence type="ECO:0000256" key="2">
    <source>
        <dbReference type="ARBA" id="ARBA00022840"/>
    </source>
</evidence>
<dbReference type="InterPro" id="IPR003593">
    <property type="entry name" value="AAA+_ATPase"/>
</dbReference>
<keyword evidence="4" id="KW-0238">DNA-binding</keyword>
<dbReference type="STRING" id="582.AL531_00505"/>
<dbReference type="Gene3D" id="3.40.50.300">
    <property type="entry name" value="P-loop containing nucleotide triphosphate hydrolases"/>
    <property type="match status" value="1"/>
</dbReference>
<dbReference type="CDD" id="cd00009">
    <property type="entry name" value="AAA"/>
    <property type="match status" value="1"/>
</dbReference>
<dbReference type="FunFam" id="3.40.50.300:FF:000006">
    <property type="entry name" value="DNA-binding transcriptional regulator NtrC"/>
    <property type="match status" value="1"/>
</dbReference>
<dbReference type="Gene3D" id="1.10.10.60">
    <property type="entry name" value="Homeodomain-like"/>
    <property type="match status" value="1"/>
</dbReference>
<dbReference type="SMART" id="SM00382">
    <property type="entry name" value="AAA"/>
    <property type="match status" value="1"/>
</dbReference>
<dbReference type="GO" id="GO:0005524">
    <property type="term" value="F:ATP binding"/>
    <property type="evidence" value="ECO:0007669"/>
    <property type="project" value="UniProtKB-KW"/>
</dbReference>
<dbReference type="AlphaFoldDB" id="A0A0A2R8Y5"/>
<evidence type="ECO:0000313" key="9">
    <source>
        <dbReference type="Proteomes" id="UP000650477"/>
    </source>
</evidence>
<evidence type="ECO:0000256" key="4">
    <source>
        <dbReference type="ARBA" id="ARBA00023125"/>
    </source>
</evidence>